<dbReference type="GeneID" id="24258752"/>
<keyword evidence="1" id="KW-1133">Transmembrane helix</keyword>
<dbReference type="RefSeq" id="WP_038588286.1">
    <property type="nucleotide sequence ID" value="NZ_HG938353.1"/>
</dbReference>
<dbReference type="eggNOG" id="ENOG503108K">
    <property type="taxonomic scope" value="Bacteria"/>
</dbReference>
<keyword evidence="1" id="KW-0812">Transmembrane</keyword>
<gene>
    <name evidence="2" type="ORF">RG540_CH24950</name>
</gene>
<dbReference type="EMBL" id="HG938353">
    <property type="protein sequence ID" value="CDN48661.1"/>
    <property type="molecule type" value="Genomic_DNA"/>
</dbReference>
<reference evidence="3" key="1">
    <citation type="journal article" date="2014" name="BMC Genomics">
        <title>Genome sequencing of two Neorhizobium galegae strains reveals a noeT gene responsible for the unusual acetylation of the nodulation factors.</title>
        <authorList>
            <person name="Osterman J."/>
            <person name="Marsh J."/>
            <person name="Laine P.K."/>
            <person name="Zeng Z."/>
            <person name="Alatalo E."/>
            <person name="Sullivan J.T."/>
            <person name="Young J.P."/>
            <person name="Thomas-Oates J."/>
            <person name="Paulin L."/>
            <person name="Lindstrom K."/>
        </authorList>
    </citation>
    <scope>NUCLEOTIDE SEQUENCE [LARGE SCALE GENOMIC DNA]</scope>
    <source>
        <strain evidence="3">HAMBI 540</strain>
    </source>
</reference>
<organism evidence="2 3">
    <name type="scientific">Neorhizobium galegae bv. orientalis str. HAMBI 540</name>
    <dbReference type="NCBI Taxonomy" id="1028800"/>
    <lineage>
        <taxon>Bacteria</taxon>
        <taxon>Pseudomonadati</taxon>
        <taxon>Pseudomonadota</taxon>
        <taxon>Alphaproteobacteria</taxon>
        <taxon>Hyphomicrobiales</taxon>
        <taxon>Rhizobiaceae</taxon>
        <taxon>Rhizobium/Agrobacterium group</taxon>
        <taxon>Neorhizobium</taxon>
    </lineage>
</organism>
<evidence type="ECO:0000313" key="3">
    <source>
        <dbReference type="Proteomes" id="UP000028181"/>
    </source>
</evidence>
<sequence length="68" mass="7265">MTTQTMTTQTFAALPPIRMETSSPSHPLKSLLMTVFVLKIMVAAFLIATVSLAPPVSADAHYTTLASN</sequence>
<name>A0A068SSB1_NEOGA</name>
<feature type="transmembrane region" description="Helical" evidence="1">
    <location>
        <begin position="31"/>
        <end position="53"/>
    </location>
</feature>
<keyword evidence="1" id="KW-0472">Membrane</keyword>
<dbReference type="OrthoDB" id="8403813at2"/>
<dbReference type="PATRIC" id="fig|1028800.3.peg.2523"/>
<evidence type="ECO:0000313" key="2">
    <source>
        <dbReference type="EMBL" id="CDN48661.1"/>
    </source>
</evidence>
<dbReference type="AlphaFoldDB" id="A0A068SSB1"/>
<protein>
    <submittedName>
        <fullName evidence="2">Uncharacterized protein</fullName>
    </submittedName>
</protein>
<keyword evidence="3" id="KW-1185">Reference proteome</keyword>
<dbReference type="Proteomes" id="UP000028181">
    <property type="component" value="Chromosome I"/>
</dbReference>
<dbReference type="KEGG" id="ngg:RG540_CH24950"/>
<accession>A0A068SSB1</accession>
<evidence type="ECO:0000256" key="1">
    <source>
        <dbReference type="SAM" id="Phobius"/>
    </source>
</evidence>
<dbReference type="HOGENOM" id="CLU_2789676_0_0_5"/>
<proteinExistence type="predicted"/>